<dbReference type="Pfam" id="PF14081">
    <property type="entry name" value="DUF4262"/>
    <property type="match status" value="1"/>
</dbReference>
<name>A0A931CJG6_9ACTN</name>
<dbReference type="RefSeq" id="WP_196420002.1">
    <property type="nucleotide sequence ID" value="NZ_JADQTO010000035.1"/>
</dbReference>
<evidence type="ECO:0000313" key="1">
    <source>
        <dbReference type="EMBL" id="MBG0568236.1"/>
    </source>
</evidence>
<keyword evidence="2" id="KW-1185">Reference proteome</keyword>
<reference evidence="1" key="1">
    <citation type="submission" date="2020-11" db="EMBL/GenBank/DDBJ databases">
        <title>Isolation and identification of active actinomycetes.</title>
        <authorList>
            <person name="Sun X."/>
        </authorList>
    </citation>
    <scope>NUCLEOTIDE SEQUENCE</scope>
    <source>
        <strain evidence="1">NEAU-A11</strain>
    </source>
</reference>
<organism evidence="1 2">
    <name type="scientific">Actinoplanes aureus</name>
    <dbReference type="NCBI Taxonomy" id="2792083"/>
    <lineage>
        <taxon>Bacteria</taxon>
        <taxon>Bacillati</taxon>
        <taxon>Actinomycetota</taxon>
        <taxon>Actinomycetes</taxon>
        <taxon>Micromonosporales</taxon>
        <taxon>Micromonosporaceae</taxon>
        <taxon>Actinoplanes</taxon>
    </lineage>
</organism>
<dbReference type="InterPro" id="IPR025358">
    <property type="entry name" value="DUF4262"/>
</dbReference>
<comment type="caution">
    <text evidence="1">The sequence shown here is derived from an EMBL/GenBank/DDBJ whole genome shotgun (WGS) entry which is preliminary data.</text>
</comment>
<dbReference type="EMBL" id="JADQTO010000035">
    <property type="protein sequence ID" value="MBG0568236.1"/>
    <property type="molecule type" value="Genomic_DNA"/>
</dbReference>
<dbReference type="AlphaFoldDB" id="A0A931CJG6"/>
<proteinExistence type="predicted"/>
<gene>
    <name evidence="1" type="ORF">I4J89_43110</name>
</gene>
<accession>A0A931CJG6</accession>
<evidence type="ECO:0000313" key="2">
    <source>
        <dbReference type="Proteomes" id="UP000598146"/>
    </source>
</evidence>
<dbReference type="Proteomes" id="UP000598146">
    <property type="component" value="Unassembled WGS sequence"/>
</dbReference>
<sequence>MPSIDEFLQEQVKIIDRVGWSVVHVVPTSDDPPTAVSFSYTVGLTAHDHPELLVAGLPAELAHGLLNDLARRVYDKAARFSHGELIGDVLVGYDAIIVDGPPNDDLHPGAAFAVYGRDKVRLHQLVWPDEQGRFPWETGYGYPPHAQPLIAHPQTLPPEEQRNR</sequence>
<protein>
    <submittedName>
        <fullName evidence="1">DUF4262 domain-containing protein</fullName>
    </submittedName>
</protein>